<dbReference type="PATRIC" id="fig|1284664.3.peg.6528"/>
<proteinExistence type="predicted"/>
<keyword evidence="3" id="KW-1185">Reference proteome</keyword>
<evidence type="ECO:0000313" key="2">
    <source>
        <dbReference type="EMBL" id="EMF20382.1"/>
    </source>
</evidence>
<dbReference type="RefSeq" id="WP_006136741.1">
    <property type="nucleotide sequence ID" value="NZ_AOHP01000169.1"/>
</dbReference>
<name>M3DFG8_STREZ</name>
<evidence type="ECO:0000256" key="1">
    <source>
        <dbReference type="SAM" id="MobiDB-lite"/>
    </source>
</evidence>
<sequence>MSEQHATGEPGAARASRLTPAEIDRLRARAAREAGPHVDARVLVSPVHNGEWCSEILGRPFPGERYVTWPERYLLHIATAAEPCPPPPPLATAAAARIRAEREAEQQRRADEHARQVAAWERLRDALPVPAEVRHNYTSHRHLGHYSQGGDHVYLPDGLVAGRLKRPAGRVLCWTPSRDRDLREFPEPATDGRVPSCRACLRTAVRLTGVDAGPLLLPR</sequence>
<reference evidence="2 3" key="1">
    <citation type="journal article" date="2013" name="Genome Announc.">
        <title>Draft Genome Sequence of Streptomyces gancidicus Strain BKS 13-15.</title>
        <authorList>
            <person name="Kumar S."/>
            <person name="Kaur N."/>
            <person name="Singh N.K."/>
            <person name="Raghava G.P."/>
            <person name="Mayilraj S."/>
        </authorList>
    </citation>
    <scope>NUCLEOTIDE SEQUENCE [LARGE SCALE GENOMIC DNA]</scope>
    <source>
        <strain evidence="2 3">BKS 13-15</strain>
    </source>
</reference>
<organism evidence="2 3">
    <name type="scientific">Streptomyces gancidicus BKS 13-15</name>
    <dbReference type="NCBI Taxonomy" id="1284664"/>
    <lineage>
        <taxon>Bacteria</taxon>
        <taxon>Bacillati</taxon>
        <taxon>Actinomycetota</taxon>
        <taxon>Actinomycetes</taxon>
        <taxon>Kitasatosporales</taxon>
        <taxon>Streptomycetaceae</taxon>
        <taxon>Streptomyces</taxon>
        <taxon>Streptomyces pseudogriseolus group</taxon>
    </lineage>
</organism>
<evidence type="ECO:0000313" key="3">
    <source>
        <dbReference type="Proteomes" id="UP000011732"/>
    </source>
</evidence>
<gene>
    <name evidence="2" type="ORF">H114_32604</name>
</gene>
<dbReference type="AlphaFoldDB" id="M3DFG8"/>
<dbReference type="Proteomes" id="UP000011732">
    <property type="component" value="Unassembled WGS sequence"/>
</dbReference>
<protein>
    <submittedName>
        <fullName evidence="2">Uncharacterized protein</fullName>
    </submittedName>
</protein>
<comment type="caution">
    <text evidence="2">The sequence shown here is derived from an EMBL/GenBank/DDBJ whole genome shotgun (WGS) entry which is preliminary data.</text>
</comment>
<dbReference type="EMBL" id="AOHP01000169">
    <property type="protein sequence ID" value="EMF20382.1"/>
    <property type="molecule type" value="Genomic_DNA"/>
</dbReference>
<dbReference type="OrthoDB" id="4319907at2"/>
<feature type="region of interest" description="Disordered" evidence="1">
    <location>
        <begin position="1"/>
        <end position="20"/>
    </location>
</feature>
<accession>M3DFG8</accession>